<proteinExistence type="predicted"/>
<sequence>MITEVENQRKMQGDEGRTLQQSKAAQNIPQKAPIETSNERHYGKGEKAIWRVKDKTNFKENTKDQNKEEGEHQTNTNSKEKTGQIDNLTPNKHDPNNLIGNNSHKSQNEYEKCQSVVQAGVITIEDQSRKTTHKGIIVDSKIPPPIKVSTNFDIYRPNQQRTTQTSPKHNQNKLPGSTFPTRNVNHQIPDPAPPTVTQSLATRLRAIQIKNATPLDIITPIITT</sequence>
<dbReference type="EMBL" id="JAWPEI010000003">
    <property type="protein sequence ID" value="KAK4731483.1"/>
    <property type="molecule type" value="Genomic_DNA"/>
</dbReference>
<name>A0AAV9M099_9SOLN</name>
<feature type="compositionally biased region" description="Basic and acidic residues" evidence="1">
    <location>
        <begin position="1"/>
        <end position="17"/>
    </location>
</feature>
<evidence type="ECO:0000256" key="1">
    <source>
        <dbReference type="SAM" id="MobiDB-lite"/>
    </source>
</evidence>
<evidence type="ECO:0000313" key="3">
    <source>
        <dbReference type="Proteomes" id="UP001311915"/>
    </source>
</evidence>
<organism evidence="2 3">
    <name type="scientific">Solanum pinnatisectum</name>
    <name type="common">tansyleaf nightshade</name>
    <dbReference type="NCBI Taxonomy" id="50273"/>
    <lineage>
        <taxon>Eukaryota</taxon>
        <taxon>Viridiplantae</taxon>
        <taxon>Streptophyta</taxon>
        <taxon>Embryophyta</taxon>
        <taxon>Tracheophyta</taxon>
        <taxon>Spermatophyta</taxon>
        <taxon>Magnoliopsida</taxon>
        <taxon>eudicotyledons</taxon>
        <taxon>Gunneridae</taxon>
        <taxon>Pentapetalae</taxon>
        <taxon>asterids</taxon>
        <taxon>lamiids</taxon>
        <taxon>Solanales</taxon>
        <taxon>Solanaceae</taxon>
        <taxon>Solanoideae</taxon>
        <taxon>Solaneae</taxon>
        <taxon>Solanum</taxon>
    </lineage>
</organism>
<evidence type="ECO:0000313" key="2">
    <source>
        <dbReference type="EMBL" id="KAK4731483.1"/>
    </source>
</evidence>
<feature type="compositionally biased region" description="Basic and acidic residues" evidence="1">
    <location>
        <begin position="37"/>
        <end position="83"/>
    </location>
</feature>
<dbReference type="Proteomes" id="UP001311915">
    <property type="component" value="Unassembled WGS sequence"/>
</dbReference>
<dbReference type="AlphaFoldDB" id="A0AAV9M099"/>
<keyword evidence="3" id="KW-1185">Reference proteome</keyword>
<gene>
    <name evidence="2" type="ORF">R3W88_024471</name>
</gene>
<feature type="region of interest" description="Disordered" evidence="1">
    <location>
        <begin position="1"/>
        <end position="110"/>
    </location>
</feature>
<feature type="compositionally biased region" description="Polar residues" evidence="1">
    <location>
        <begin position="18"/>
        <end position="29"/>
    </location>
</feature>
<reference evidence="2 3" key="1">
    <citation type="submission" date="2023-10" db="EMBL/GenBank/DDBJ databases">
        <title>Genome-Wide Identification Analysis in wild type Solanum Pinnatisectum Reveals Some Genes Defensing Phytophthora Infestans.</title>
        <authorList>
            <person name="Sun C."/>
        </authorList>
    </citation>
    <scope>NUCLEOTIDE SEQUENCE [LARGE SCALE GENOMIC DNA]</scope>
    <source>
        <strain evidence="2">LQN</strain>
        <tissue evidence="2">Leaf</tissue>
    </source>
</reference>
<comment type="caution">
    <text evidence="2">The sequence shown here is derived from an EMBL/GenBank/DDBJ whole genome shotgun (WGS) entry which is preliminary data.</text>
</comment>
<accession>A0AAV9M099</accession>
<protein>
    <submittedName>
        <fullName evidence="2">Uncharacterized protein</fullName>
    </submittedName>
</protein>